<evidence type="ECO:0000256" key="4">
    <source>
        <dbReference type="ARBA" id="ARBA00022722"/>
    </source>
</evidence>
<dbReference type="InterPro" id="IPR050535">
    <property type="entry name" value="DNA_Repair-Maintenance_Comp"/>
</dbReference>
<organism evidence="10 11">
    <name type="scientific">Martelella alba</name>
    <dbReference type="NCBI Taxonomy" id="2590451"/>
    <lineage>
        <taxon>Bacteria</taxon>
        <taxon>Pseudomonadati</taxon>
        <taxon>Pseudomonadota</taxon>
        <taxon>Alphaproteobacteria</taxon>
        <taxon>Hyphomicrobiales</taxon>
        <taxon>Aurantimonadaceae</taxon>
        <taxon>Martelella</taxon>
    </lineage>
</organism>
<evidence type="ECO:0000256" key="5">
    <source>
        <dbReference type="ARBA" id="ARBA00022801"/>
    </source>
</evidence>
<dbReference type="Pfam" id="PF12320">
    <property type="entry name" value="SbcD_C"/>
    <property type="match status" value="1"/>
</dbReference>
<dbReference type="InterPro" id="IPR029052">
    <property type="entry name" value="Metallo-depent_PP-like"/>
</dbReference>
<comment type="subunit">
    <text evidence="2 7">Heterodimer of SbcC and SbcD.</text>
</comment>
<sequence length="409" mass="45601">MRIIHTSDWHLGQSFYTKNRAREHQTFLRWLIEQVERYHVDAVLVVGDIFDTGTPPSYARELFNRFVTDLQPTGCQLIVLGGNHDAAATLNESRDLLACLHTRVIARADGQQVFPLNKRNGKPGAILCAVPFLRARDLLASRPGESADDKQRALAQAIADHYRQCHEQALALRSTLPSPVPIVATGHLTVVGASTSESVRDIYIGSLEAFPAQRFPPVDYLALGHIHRPQVVNVDPPIHYCGSPIALSFDEAGQTKQVNLVTFADGRKAEITPLPIPEVQPMRLLSGTAEQIETQLRALESSQGGQPIWLDIEVTTDDWLNDIQQRIRQTAADLPVEIVLLRRNREQRLRSLAQSPRETLAELSVEEVFERRLSQVAGKEAADLERIRQLYAQVVADLRLASPPEEQAS</sequence>
<dbReference type="NCBIfam" id="NF008206">
    <property type="entry name" value="PRK10966.1"/>
    <property type="match status" value="1"/>
</dbReference>
<evidence type="ECO:0000313" key="10">
    <source>
        <dbReference type="EMBL" id="TKI06321.1"/>
    </source>
</evidence>
<keyword evidence="7" id="KW-0235">DNA replication</keyword>
<dbReference type="CDD" id="cd00840">
    <property type="entry name" value="MPP_Mre11_N"/>
    <property type="match status" value="1"/>
</dbReference>
<dbReference type="InterPro" id="IPR004593">
    <property type="entry name" value="SbcD"/>
</dbReference>
<evidence type="ECO:0000256" key="2">
    <source>
        <dbReference type="ARBA" id="ARBA00011322"/>
    </source>
</evidence>
<dbReference type="GO" id="GO:0004527">
    <property type="term" value="F:exonuclease activity"/>
    <property type="evidence" value="ECO:0007669"/>
    <property type="project" value="UniProtKB-KW"/>
</dbReference>
<evidence type="ECO:0000259" key="9">
    <source>
        <dbReference type="Pfam" id="PF12320"/>
    </source>
</evidence>
<keyword evidence="5 7" id="KW-0378">Hydrolase</keyword>
<comment type="caution">
    <text evidence="10">The sequence shown here is derived from an EMBL/GenBank/DDBJ whole genome shotgun (WGS) entry which is preliminary data.</text>
</comment>
<comment type="similarity">
    <text evidence="1 7">Belongs to the SbcD family.</text>
</comment>
<comment type="function">
    <text evidence="7">SbcCD cleaves DNA hairpin structures. These structures can inhibit DNA replication and are intermediates in certain DNA recombination reactions. The complex acts as a 3'-&gt;5' double strand exonuclease that can open hairpins. It also has a 5' single-strand endonuclease activity.</text>
</comment>
<dbReference type="Gene3D" id="3.30.160.720">
    <property type="match status" value="1"/>
</dbReference>
<dbReference type="PANTHER" id="PTHR30337:SF0">
    <property type="entry name" value="NUCLEASE SBCCD SUBUNIT D"/>
    <property type="match status" value="1"/>
</dbReference>
<keyword evidence="11" id="KW-1185">Reference proteome</keyword>
<dbReference type="RefSeq" id="WP_136990168.1">
    <property type="nucleotide sequence ID" value="NZ_SZPQ01000014.1"/>
</dbReference>
<protein>
    <recommendedName>
        <fullName evidence="3 7">Nuclease SbcCD subunit D</fullName>
    </recommendedName>
</protein>
<evidence type="ECO:0000256" key="6">
    <source>
        <dbReference type="ARBA" id="ARBA00022839"/>
    </source>
</evidence>
<dbReference type="InterPro" id="IPR004843">
    <property type="entry name" value="Calcineurin-like_PHP"/>
</dbReference>
<evidence type="ECO:0000313" key="11">
    <source>
        <dbReference type="Proteomes" id="UP000305202"/>
    </source>
</evidence>
<dbReference type="Gene3D" id="3.60.21.10">
    <property type="match status" value="1"/>
</dbReference>
<dbReference type="PANTHER" id="PTHR30337">
    <property type="entry name" value="COMPONENT OF ATP-DEPENDENT DSDNA EXONUCLEASE"/>
    <property type="match status" value="1"/>
</dbReference>
<dbReference type="InterPro" id="IPR026843">
    <property type="entry name" value="SbcD_C"/>
</dbReference>
<accession>A0ABY2SLD7</accession>
<keyword evidence="7" id="KW-0233">DNA recombination</keyword>
<evidence type="ECO:0000256" key="3">
    <source>
        <dbReference type="ARBA" id="ARBA00013365"/>
    </source>
</evidence>
<proteinExistence type="inferred from homology"/>
<feature type="domain" description="Nuclease SbcCD subunit D C-terminal" evidence="9">
    <location>
        <begin position="280"/>
        <end position="376"/>
    </location>
</feature>
<dbReference type="Pfam" id="PF00149">
    <property type="entry name" value="Metallophos"/>
    <property type="match status" value="1"/>
</dbReference>
<evidence type="ECO:0000256" key="1">
    <source>
        <dbReference type="ARBA" id="ARBA00010555"/>
    </source>
</evidence>
<keyword evidence="7" id="KW-0255">Endonuclease</keyword>
<reference evidence="10 11" key="1">
    <citation type="submission" date="2019-04" db="EMBL/GenBank/DDBJ databases">
        <authorList>
            <person name="Li M."/>
            <person name="Gao C."/>
        </authorList>
    </citation>
    <scope>NUCLEOTIDE SEQUENCE [LARGE SCALE GENOMIC DNA]</scope>
    <source>
        <strain evidence="10 11">BGMRC 2031</strain>
    </source>
</reference>
<evidence type="ECO:0000259" key="8">
    <source>
        <dbReference type="Pfam" id="PF00149"/>
    </source>
</evidence>
<dbReference type="EMBL" id="SZPQ01000014">
    <property type="protein sequence ID" value="TKI06321.1"/>
    <property type="molecule type" value="Genomic_DNA"/>
</dbReference>
<dbReference type="InterPro" id="IPR041796">
    <property type="entry name" value="Mre11_N"/>
</dbReference>
<dbReference type="Proteomes" id="UP000305202">
    <property type="component" value="Unassembled WGS sequence"/>
</dbReference>
<name>A0ABY2SLD7_9HYPH</name>
<gene>
    <name evidence="7 10" type="primary">sbcD</name>
    <name evidence="10" type="ORF">FCN80_10805</name>
</gene>
<evidence type="ECO:0000256" key="7">
    <source>
        <dbReference type="RuleBase" id="RU363069"/>
    </source>
</evidence>
<dbReference type="NCBIfam" id="TIGR00619">
    <property type="entry name" value="sbcd"/>
    <property type="match status" value="1"/>
</dbReference>
<keyword evidence="4 7" id="KW-0540">Nuclease</keyword>
<dbReference type="SUPFAM" id="SSF56300">
    <property type="entry name" value="Metallo-dependent phosphatases"/>
    <property type="match status" value="1"/>
</dbReference>
<feature type="domain" description="Calcineurin-like phosphoesterase" evidence="8">
    <location>
        <begin position="1"/>
        <end position="229"/>
    </location>
</feature>
<keyword evidence="6 7" id="KW-0269">Exonuclease</keyword>